<dbReference type="EMBL" id="VSSQ01000065">
    <property type="protein sequence ID" value="MPL72278.1"/>
    <property type="molecule type" value="Genomic_DNA"/>
</dbReference>
<evidence type="ECO:0000313" key="2">
    <source>
        <dbReference type="EMBL" id="MPL72278.1"/>
    </source>
</evidence>
<reference evidence="2" key="1">
    <citation type="submission" date="2019-08" db="EMBL/GenBank/DDBJ databases">
        <authorList>
            <person name="Kucharzyk K."/>
            <person name="Murdoch R.W."/>
            <person name="Higgins S."/>
            <person name="Loffler F."/>
        </authorList>
    </citation>
    <scope>NUCLEOTIDE SEQUENCE</scope>
</reference>
<organism evidence="2">
    <name type="scientific">bioreactor metagenome</name>
    <dbReference type="NCBI Taxonomy" id="1076179"/>
    <lineage>
        <taxon>unclassified sequences</taxon>
        <taxon>metagenomes</taxon>
        <taxon>ecological metagenomes</taxon>
    </lineage>
</organism>
<protein>
    <submittedName>
        <fullName evidence="2">Uncharacterized protein</fullName>
    </submittedName>
</protein>
<feature type="region of interest" description="Disordered" evidence="1">
    <location>
        <begin position="22"/>
        <end position="44"/>
    </location>
</feature>
<dbReference type="AlphaFoldDB" id="A0A644TZ82"/>
<evidence type="ECO:0000256" key="1">
    <source>
        <dbReference type="SAM" id="MobiDB-lite"/>
    </source>
</evidence>
<comment type="caution">
    <text evidence="2">The sequence shown here is derived from an EMBL/GenBank/DDBJ whole genome shotgun (WGS) entry which is preliminary data.</text>
</comment>
<name>A0A644TZ82_9ZZZZ</name>
<accession>A0A644TZ82</accession>
<sequence length="44" mass="4722">MFIENNPVKYVHDPGGVACHLASASAHPPGNDVIPAPDLRMRNL</sequence>
<gene>
    <name evidence="2" type="ORF">SDC9_18060</name>
</gene>
<proteinExistence type="predicted"/>